<protein>
    <submittedName>
        <fullName evidence="1">NADH dehydrogenase</fullName>
    </submittedName>
</protein>
<reference evidence="1" key="1">
    <citation type="submission" date="2019-10" db="EMBL/GenBank/DDBJ databases">
        <authorList>
            <consortium name="DOE Joint Genome Institute"/>
            <person name="Kuo A."/>
            <person name="Miyauchi S."/>
            <person name="Kiss E."/>
            <person name="Drula E."/>
            <person name="Kohler A."/>
            <person name="Sanchez-Garcia M."/>
            <person name="Andreopoulos B."/>
            <person name="Barry K.W."/>
            <person name="Bonito G."/>
            <person name="Buee M."/>
            <person name="Carver A."/>
            <person name="Chen C."/>
            <person name="Cichocki N."/>
            <person name="Clum A."/>
            <person name="Culley D."/>
            <person name="Crous P.W."/>
            <person name="Fauchery L."/>
            <person name="Girlanda M."/>
            <person name="Hayes R."/>
            <person name="Keri Z."/>
            <person name="Labutti K."/>
            <person name="Lipzen A."/>
            <person name="Lombard V."/>
            <person name="Magnuson J."/>
            <person name="Maillard F."/>
            <person name="Morin E."/>
            <person name="Murat C."/>
            <person name="Nolan M."/>
            <person name="Ohm R."/>
            <person name="Pangilinan J."/>
            <person name="Pereira M."/>
            <person name="Perotto S."/>
            <person name="Peter M."/>
            <person name="Riley R."/>
            <person name="Sitrit Y."/>
            <person name="Stielow B."/>
            <person name="Szollosi G."/>
            <person name="Zifcakova L."/>
            <person name="Stursova M."/>
            <person name="Spatafora J.W."/>
            <person name="Tedersoo L."/>
            <person name="Vaario L.-M."/>
            <person name="Yamada A."/>
            <person name="Yan M."/>
            <person name="Wang P."/>
            <person name="Xu J."/>
            <person name="Bruns T."/>
            <person name="Baldrian P."/>
            <person name="Vilgalys R."/>
            <person name="Henrissat B."/>
            <person name="Grigoriev I.V."/>
            <person name="Hibbett D."/>
            <person name="Nagy L.G."/>
            <person name="Martin F.M."/>
        </authorList>
    </citation>
    <scope>NUCLEOTIDE SEQUENCE</scope>
    <source>
        <strain evidence="1">P2</strain>
    </source>
</reference>
<proteinExistence type="predicted"/>
<sequence>MTRFSRVEDLRVSIFIASFLYNVSLRGSDFIWGFAFTLAVHPMFLPDFLSKGRGHPLRLASHTLESEPIPSQRGYHDILTSKNPNKQPAIQYGPPGRSAISGQIATVFGCTGFLGRYLVAKLAKVGTQVIVPFRDEDEKRHLKVMGDLGQIVPLEWDMRNEEQTAECLRHSDVVYNLVGRNYETKNFNFNSVHVTGAKSIARIAQESGVSKFIHVSHLNASLDSTSEFYRSKAEGEIAVKEAFPDATIVRPGAMFGYEDRLLNNMAVWPILWKLNDAQTKIRPVHVMDVAQALNNLAQLPALAQTLNLPGPSTVTHEYLLDLITSITCNPPTRAPAIPKAVALALSKASQSIWWPTLSPDEVERRYIDDSQVQGDWDVVGVIPEDVEPHAITYLRRYRSAENFTRPVVFPESRPVIN</sequence>
<keyword evidence="2" id="KW-1185">Reference proteome</keyword>
<gene>
    <name evidence="1" type="ORF">BDM02DRAFT_3180785</name>
</gene>
<dbReference type="EMBL" id="MU118045">
    <property type="protein sequence ID" value="KAF9646925.1"/>
    <property type="molecule type" value="Genomic_DNA"/>
</dbReference>
<reference evidence="1" key="2">
    <citation type="journal article" date="2020" name="Nat. Commun.">
        <title>Large-scale genome sequencing of mycorrhizal fungi provides insights into the early evolution of symbiotic traits.</title>
        <authorList>
            <person name="Miyauchi S."/>
            <person name="Kiss E."/>
            <person name="Kuo A."/>
            <person name="Drula E."/>
            <person name="Kohler A."/>
            <person name="Sanchez-Garcia M."/>
            <person name="Morin E."/>
            <person name="Andreopoulos B."/>
            <person name="Barry K.W."/>
            <person name="Bonito G."/>
            <person name="Buee M."/>
            <person name="Carver A."/>
            <person name="Chen C."/>
            <person name="Cichocki N."/>
            <person name="Clum A."/>
            <person name="Culley D."/>
            <person name="Crous P.W."/>
            <person name="Fauchery L."/>
            <person name="Girlanda M."/>
            <person name="Hayes R.D."/>
            <person name="Keri Z."/>
            <person name="LaButti K."/>
            <person name="Lipzen A."/>
            <person name="Lombard V."/>
            <person name="Magnuson J."/>
            <person name="Maillard F."/>
            <person name="Murat C."/>
            <person name="Nolan M."/>
            <person name="Ohm R.A."/>
            <person name="Pangilinan J."/>
            <person name="Pereira M.F."/>
            <person name="Perotto S."/>
            <person name="Peter M."/>
            <person name="Pfister S."/>
            <person name="Riley R."/>
            <person name="Sitrit Y."/>
            <person name="Stielow J.B."/>
            <person name="Szollosi G."/>
            <person name="Zifcakova L."/>
            <person name="Stursova M."/>
            <person name="Spatafora J.W."/>
            <person name="Tedersoo L."/>
            <person name="Vaario L.M."/>
            <person name="Yamada A."/>
            <person name="Yan M."/>
            <person name="Wang P."/>
            <person name="Xu J."/>
            <person name="Bruns T."/>
            <person name="Baldrian P."/>
            <person name="Vilgalys R."/>
            <person name="Dunand C."/>
            <person name="Henrissat B."/>
            <person name="Grigoriev I.V."/>
            <person name="Hibbett D."/>
            <person name="Nagy L.G."/>
            <person name="Martin F.M."/>
        </authorList>
    </citation>
    <scope>NUCLEOTIDE SEQUENCE</scope>
    <source>
        <strain evidence="1">P2</strain>
    </source>
</reference>
<evidence type="ECO:0000313" key="1">
    <source>
        <dbReference type="EMBL" id="KAF9646925.1"/>
    </source>
</evidence>
<dbReference type="Proteomes" id="UP000886501">
    <property type="component" value="Unassembled WGS sequence"/>
</dbReference>
<comment type="caution">
    <text evidence="1">The sequence shown here is derived from an EMBL/GenBank/DDBJ whole genome shotgun (WGS) entry which is preliminary data.</text>
</comment>
<accession>A0ACB6ZB12</accession>
<name>A0ACB6ZB12_THEGA</name>
<organism evidence="1 2">
    <name type="scientific">Thelephora ganbajun</name>
    <name type="common">Ganba fungus</name>
    <dbReference type="NCBI Taxonomy" id="370292"/>
    <lineage>
        <taxon>Eukaryota</taxon>
        <taxon>Fungi</taxon>
        <taxon>Dikarya</taxon>
        <taxon>Basidiomycota</taxon>
        <taxon>Agaricomycotina</taxon>
        <taxon>Agaricomycetes</taxon>
        <taxon>Thelephorales</taxon>
        <taxon>Thelephoraceae</taxon>
        <taxon>Thelephora</taxon>
    </lineage>
</organism>
<evidence type="ECO:0000313" key="2">
    <source>
        <dbReference type="Proteomes" id="UP000886501"/>
    </source>
</evidence>